<comment type="subcellular location">
    <subcellularLocation>
        <location evidence="1">Membrane</location>
        <topology evidence="1">Multi-pass membrane protein</topology>
    </subcellularLocation>
</comment>
<keyword evidence="3 6" id="KW-1133">Transmembrane helix</keyword>
<evidence type="ECO:0000313" key="9">
    <source>
        <dbReference type="Proteomes" id="UP000443090"/>
    </source>
</evidence>
<feature type="domain" description="G-protein coupled receptors family 2 profile 2" evidence="7">
    <location>
        <begin position="12"/>
        <end position="197"/>
    </location>
</feature>
<dbReference type="Proteomes" id="UP000443090">
    <property type="component" value="Unassembled WGS sequence"/>
</dbReference>
<evidence type="ECO:0000259" key="7">
    <source>
        <dbReference type="PROSITE" id="PS50261"/>
    </source>
</evidence>
<protein>
    <submittedName>
        <fullName evidence="8">Cyclic AMP receptor-like protein A</fullName>
    </submittedName>
</protein>
<proteinExistence type="predicted"/>
<dbReference type="Pfam" id="PF05462">
    <property type="entry name" value="Dicty_CAR"/>
    <property type="match status" value="1"/>
</dbReference>
<feature type="transmembrane region" description="Helical" evidence="6">
    <location>
        <begin position="20"/>
        <end position="40"/>
    </location>
</feature>
<sequence>MVALTTQEINALIIIERTTASISVTGTLILLGTFICIKEFRTLSNTLIFYASFANLFASVAVLIGGSALGDVDGALCQFQGFLLEMFMQSDPLWSCAMAVNVYLVFFRRYDAHRLKKLYWVYGLICYGLPFVPALFCLIYKTDVKGKMYGNATLWCWIDNEWAAIRIYSYYAPIWLAIVAALIIYLRVGIEIFQKRSQLRAVSAGAVDGTLSSSSRPEPAFTGLRTTEIKVVTTEPEQCKSPPGPETYTRPEKPAAGAGRDQYTITISAAHDRDSYLRPPPFPTTNTNTNIFPKRPPSGSGMDKIKWAYTKCALLFAISILITWVPASVNRVYGLRYPKDPSFALNICSAVVLPLQGFWNTVIYFTTSLGICR</sequence>
<name>A0A8H8S3I1_9HELO</name>
<dbReference type="PROSITE" id="PS50261">
    <property type="entry name" value="G_PROTEIN_RECEP_F2_4"/>
    <property type="match status" value="1"/>
</dbReference>
<evidence type="ECO:0000256" key="2">
    <source>
        <dbReference type="ARBA" id="ARBA00022692"/>
    </source>
</evidence>
<keyword evidence="2 6" id="KW-0812">Transmembrane</keyword>
<feature type="transmembrane region" description="Helical" evidence="6">
    <location>
        <begin position="47"/>
        <end position="66"/>
    </location>
</feature>
<dbReference type="EMBL" id="QGMI01000175">
    <property type="protein sequence ID" value="TVY45875.1"/>
    <property type="molecule type" value="Genomic_DNA"/>
</dbReference>
<feature type="transmembrane region" description="Helical" evidence="6">
    <location>
        <begin position="119"/>
        <end position="141"/>
    </location>
</feature>
<dbReference type="GO" id="GO:0004930">
    <property type="term" value="F:G protein-coupled receptor activity"/>
    <property type="evidence" value="ECO:0007669"/>
    <property type="project" value="TreeGrafter"/>
</dbReference>
<dbReference type="GO" id="GO:0007166">
    <property type="term" value="P:cell surface receptor signaling pathway"/>
    <property type="evidence" value="ECO:0007669"/>
    <property type="project" value="InterPro"/>
</dbReference>
<dbReference type="OrthoDB" id="18453at2759"/>
<feature type="transmembrane region" description="Helical" evidence="6">
    <location>
        <begin position="86"/>
        <end position="107"/>
    </location>
</feature>
<dbReference type="AlphaFoldDB" id="A0A8H8S3I1"/>
<dbReference type="SUPFAM" id="SSF81321">
    <property type="entry name" value="Family A G protein-coupled receptor-like"/>
    <property type="match status" value="1"/>
</dbReference>
<reference evidence="8 9" key="1">
    <citation type="submission" date="2018-05" db="EMBL/GenBank/DDBJ databases">
        <title>Genome sequencing and assembly of the regulated plant pathogen Lachnellula willkommii and related sister species for the development of diagnostic species identification markers.</title>
        <authorList>
            <person name="Giroux E."/>
            <person name="Bilodeau G."/>
        </authorList>
    </citation>
    <scope>NUCLEOTIDE SEQUENCE [LARGE SCALE GENOMIC DNA]</scope>
    <source>
        <strain evidence="8 9">CBS 160.35</strain>
    </source>
</reference>
<evidence type="ECO:0000256" key="3">
    <source>
        <dbReference type="ARBA" id="ARBA00022989"/>
    </source>
</evidence>
<evidence type="ECO:0000256" key="1">
    <source>
        <dbReference type="ARBA" id="ARBA00004141"/>
    </source>
</evidence>
<evidence type="ECO:0000313" key="8">
    <source>
        <dbReference type="EMBL" id="TVY45875.1"/>
    </source>
</evidence>
<keyword evidence="8" id="KW-0675">Receptor</keyword>
<feature type="transmembrane region" description="Helical" evidence="6">
    <location>
        <begin position="343"/>
        <end position="365"/>
    </location>
</feature>
<comment type="caution">
    <text evidence="8">The sequence shown here is derived from an EMBL/GenBank/DDBJ whole genome shotgun (WGS) entry which is preliminary data.</text>
</comment>
<dbReference type="GO" id="GO:0007189">
    <property type="term" value="P:adenylate cyclase-activating G protein-coupled receptor signaling pathway"/>
    <property type="evidence" value="ECO:0007669"/>
    <property type="project" value="TreeGrafter"/>
</dbReference>
<feature type="transmembrane region" description="Helical" evidence="6">
    <location>
        <begin position="170"/>
        <end position="190"/>
    </location>
</feature>
<organism evidence="8 9">
    <name type="scientific">Lachnellula occidentalis</name>
    <dbReference type="NCBI Taxonomy" id="215460"/>
    <lineage>
        <taxon>Eukaryota</taxon>
        <taxon>Fungi</taxon>
        <taxon>Dikarya</taxon>
        <taxon>Ascomycota</taxon>
        <taxon>Pezizomycotina</taxon>
        <taxon>Leotiomycetes</taxon>
        <taxon>Helotiales</taxon>
        <taxon>Lachnaceae</taxon>
        <taxon>Lachnellula</taxon>
    </lineage>
</organism>
<dbReference type="Gene3D" id="1.20.1070.10">
    <property type="entry name" value="Rhodopsin 7-helix transmembrane proteins"/>
    <property type="match status" value="1"/>
</dbReference>
<dbReference type="GO" id="GO:0005886">
    <property type="term" value="C:plasma membrane"/>
    <property type="evidence" value="ECO:0007669"/>
    <property type="project" value="TreeGrafter"/>
</dbReference>
<accession>A0A8H8S3I1</accession>
<evidence type="ECO:0000256" key="5">
    <source>
        <dbReference type="SAM" id="MobiDB-lite"/>
    </source>
</evidence>
<evidence type="ECO:0000256" key="6">
    <source>
        <dbReference type="SAM" id="Phobius"/>
    </source>
</evidence>
<feature type="non-terminal residue" evidence="8">
    <location>
        <position position="373"/>
    </location>
</feature>
<gene>
    <name evidence="8" type="primary">crlA_1</name>
    <name evidence="8" type="ORF">LOCC1_G005047</name>
</gene>
<dbReference type="PANTHER" id="PTHR23112:SF0">
    <property type="entry name" value="TRANSMEMBRANE PROTEIN 116"/>
    <property type="match status" value="1"/>
</dbReference>
<feature type="transmembrane region" description="Helical" evidence="6">
    <location>
        <begin position="308"/>
        <end position="327"/>
    </location>
</feature>
<keyword evidence="9" id="KW-1185">Reference proteome</keyword>
<dbReference type="PANTHER" id="PTHR23112">
    <property type="entry name" value="G PROTEIN-COUPLED RECEPTOR 157-RELATED"/>
    <property type="match status" value="1"/>
</dbReference>
<dbReference type="InterPro" id="IPR017981">
    <property type="entry name" value="GPCR_2-like_7TM"/>
</dbReference>
<feature type="region of interest" description="Disordered" evidence="5">
    <location>
        <begin position="233"/>
        <end position="257"/>
    </location>
</feature>
<keyword evidence="4 6" id="KW-0472">Membrane</keyword>
<evidence type="ECO:0000256" key="4">
    <source>
        <dbReference type="ARBA" id="ARBA00023136"/>
    </source>
</evidence>